<organism evidence="1 2">
    <name type="scientific">Pseudocohnilembus persalinus</name>
    <name type="common">Ciliate</name>
    <dbReference type="NCBI Taxonomy" id="266149"/>
    <lineage>
        <taxon>Eukaryota</taxon>
        <taxon>Sar</taxon>
        <taxon>Alveolata</taxon>
        <taxon>Ciliophora</taxon>
        <taxon>Intramacronucleata</taxon>
        <taxon>Oligohymenophorea</taxon>
        <taxon>Scuticociliatia</taxon>
        <taxon>Philasterida</taxon>
        <taxon>Pseudocohnilembidae</taxon>
        <taxon>Pseudocohnilembus</taxon>
    </lineage>
</organism>
<dbReference type="EMBL" id="LDAU01000205">
    <property type="protein sequence ID" value="KRW99657.1"/>
    <property type="molecule type" value="Genomic_DNA"/>
</dbReference>
<protein>
    <submittedName>
        <fullName evidence="1">Uncharacterized protein</fullName>
    </submittedName>
</protein>
<keyword evidence="2" id="KW-1185">Reference proteome</keyword>
<name>A0A0V0QBR2_PSEPJ</name>
<evidence type="ECO:0000313" key="2">
    <source>
        <dbReference type="Proteomes" id="UP000054937"/>
    </source>
</evidence>
<proteinExistence type="predicted"/>
<dbReference type="Proteomes" id="UP000054937">
    <property type="component" value="Unassembled WGS sequence"/>
</dbReference>
<evidence type="ECO:0000313" key="1">
    <source>
        <dbReference type="EMBL" id="KRW99657.1"/>
    </source>
</evidence>
<accession>A0A0V0QBR2</accession>
<dbReference type="InParanoid" id="A0A0V0QBR2"/>
<dbReference type="AlphaFoldDB" id="A0A0V0QBR2"/>
<reference evidence="1 2" key="1">
    <citation type="journal article" date="2015" name="Sci. Rep.">
        <title>Genome of the facultative scuticociliatosis pathogen Pseudocohnilembus persalinus provides insight into its virulence through horizontal gene transfer.</title>
        <authorList>
            <person name="Xiong J."/>
            <person name="Wang G."/>
            <person name="Cheng J."/>
            <person name="Tian M."/>
            <person name="Pan X."/>
            <person name="Warren A."/>
            <person name="Jiang C."/>
            <person name="Yuan D."/>
            <person name="Miao W."/>
        </authorList>
    </citation>
    <scope>NUCLEOTIDE SEQUENCE [LARGE SCALE GENOMIC DNA]</scope>
    <source>
        <strain evidence="1">36N120E</strain>
    </source>
</reference>
<comment type="caution">
    <text evidence="1">The sequence shown here is derived from an EMBL/GenBank/DDBJ whole genome shotgun (WGS) entry which is preliminary data.</text>
</comment>
<sequence length="299" mass="35159">MIRQKQSSKLSLIDNFYDDLRILKIPHCVKDCNHNQEALSQICIKKDCTNYLEPICNDCIFENTHGHGMTNFINYKSFIKDIYKQYKEKIDRTESRCDKLYDFNNNNVTNFENLDSNYNQNNNQNKEQEKCDYNDQEDIDILDNLAKQCKILADQFLLLSDKILEFKEECKNVMQFKINKVYPSSGTYFWVALLEDGNENNWFSGKSICYQQVLSQTCVNIQQSKGDMSLSQIFNNDGSVDFQIIIDFYQNTYILQNLKYEIEFISQNINIQGKNIRLIFGINDQLSIDLQVIGYSNFD</sequence>
<gene>
    <name evidence="1" type="ORF">PPERSA_03458</name>
</gene>